<gene>
    <name evidence="3" type="ORF">QBC34DRAFT_361001</name>
</gene>
<feature type="transmembrane region" description="Helical" evidence="2">
    <location>
        <begin position="573"/>
        <end position="592"/>
    </location>
</feature>
<proteinExistence type="predicted"/>
<organism evidence="3 4">
    <name type="scientific">Podospora aff. communis PSN243</name>
    <dbReference type="NCBI Taxonomy" id="3040156"/>
    <lineage>
        <taxon>Eukaryota</taxon>
        <taxon>Fungi</taxon>
        <taxon>Dikarya</taxon>
        <taxon>Ascomycota</taxon>
        <taxon>Pezizomycotina</taxon>
        <taxon>Sordariomycetes</taxon>
        <taxon>Sordariomycetidae</taxon>
        <taxon>Sordariales</taxon>
        <taxon>Podosporaceae</taxon>
        <taxon>Podospora</taxon>
    </lineage>
</organism>
<keyword evidence="2" id="KW-0472">Membrane</keyword>
<dbReference type="PANTHER" id="PTHR37544:SF1">
    <property type="entry name" value="PHOSPHORIBOSYLAMINOIMIDAZOLE-SUCCINOCARBOXAMIDE SYNTHASE"/>
    <property type="match status" value="1"/>
</dbReference>
<evidence type="ECO:0000256" key="1">
    <source>
        <dbReference type="SAM" id="MobiDB-lite"/>
    </source>
</evidence>
<feature type="transmembrane region" description="Helical" evidence="2">
    <location>
        <begin position="12"/>
        <end position="28"/>
    </location>
</feature>
<dbReference type="Pfam" id="PF11915">
    <property type="entry name" value="DUF3433"/>
    <property type="match status" value="2"/>
</dbReference>
<dbReference type="PANTHER" id="PTHR37544">
    <property type="entry name" value="SPRAY-RELATED"/>
    <property type="match status" value="1"/>
</dbReference>
<dbReference type="EMBL" id="MU865983">
    <property type="protein sequence ID" value="KAK4444039.1"/>
    <property type="molecule type" value="Genomic_DNA"/>
</dbReference>
<feature type="region of interest" description="Disordered" evidence="1">
    <location>
        <begin position="1186"/>
        <end position="1213"/>
    </location>
</feature>
<feature type="transmembrane region" description="Helical" evidence="2">
    <location>
        <begin position="120"/>
        <end position="141"/>
    </location>
</feature>
<feature type="transmembrane region" description="Helical" evidence="2">
    <location>
        <begin position="49"/>
        <end position="70"/>
    </location>
</feature>
<keyword evidence="2" id="KW-1133">Transmembrane helix</keyword>
<protein>
    <submittedName>
        <fullName evidence="3">Uncharacterized protein</fullName>
    </submittedName>
</protein>
<dbReference type="InterPro" id="IPR021840">
    <property type="entry name" value="DUF3433"/>
</dbReference>
<keyword evidence="2" id="KW-0812">Transmembrane</keyword>
<reference evidence="3" key="1">
    <citation type="journal article" date="2023" name="Mol. Phylogenet. Evol.">
        <title>Genome-scale phylogeny and comparative genomics of the fungal order Sordariales.</title>
        <authorList>
            <person name="Hensen N."/>
            <person name="Bonometti L."/>
            <person name="Westerberg I."/>
            <person name="Brannstrom I.O."/>
            <person name="Guillou S."/>
            <person name="Cros-Aarteil S."/>
            <person name="Calhoun S."/>
            <person name="Haridas S."/>
            <person name="Kuo A."/>
            <person name="Mondo S."/>
            <person name="Pangilinan J."/>
            <person name="Riley R."/>
            <person name="LaButti K."/>
            <person name="Andreopoulos B."/>
            <person name="Lipzen A."/>
            <person name="Chen C."/>
            <person name="Yan M."/>
            <person name="Daum C."/>
            <person name="Ng V."/>
            <person name="Clum A."/>
            <person name="Steindorff A."/>
            <person name="Ohm R.A."/>
            <person name="Martin F."/>
            <person name="Silar P."/>
            <person name="Natvig D.O."/>
            <person name="Lalanne C."/>
            <person name="Gautier V."/>
            <person name="Ament-Velasquez S.L."/>
            <person name="Kruys A."/>
            <person name="Hutchinson M.I."/>
            <person name="Powell A.J."/>
            <person name="Barry K."/>
            <person name="Miller A.N."/>
            <person name="Grigoriev I.V."/>
            <person name="Debuchy R."/>
            <person name="Gladieux P."/>
            <person name="Hiltunen Thoren M."/>
            <person name="Johannesson H."/>
        </authorList>
    </citation>
    <scope>NUCLEOTIDE SEQUENCE</scope>
    <source>
        <strain evidence="3">PSN243</strain>
    </source>
</reference>
<reference evidence="3" key="2">
    <citation type="submission" date="2023-05" db="EMBL/GenBank/DDBJ databases">
        <authorList>
            <consortium name="Lawrence Berkeley National Laboratory"/>
            <person name="Steindorff A."/>
            <person name="Hensen N."/>
            <person name="Bonometti L."/>
            <person name="Westerberg I."/>
            <person name="Brannstrom I.O."/>
            <person name="Guillou S."/>
            <person name="Cros-Aarteil S."/>
            <person name="Calhoun S."/>
            <person name="Haridas S."/>
            <person name="Kuo A."/>
            <person name="Mondo S."/>
            <person name="Pangilinan J."/>
            <person name="Riley R."/>
            <person name="Labutti K."/>
            <person name="Andreopoulos B."/>
            <person name="Lipzen A."/>
            <person name="Chen C."/>
            <person name="Yanf M."/>
            <person name="Daum C."/>
            <person name="Ng V."/>
            <person name="Clum A."/>
            <person name="Ohm R."/>
            <person name="Martin F."/>
            <person name="Silar P."/>
            <person name="Natvig D."/>
            <person name="Lalanne C."/>
            <person name="Gautier V."/>
            <person name="Ament-Velasquez S.L."/>
            <person name="Kruys A."/>
            <person name="Hutchinson M.I."/>
            <person name="Powell A.J."/>
            <person name="Barry K."/>
            <person name="Miller A.N."/>
            <person name="Grigoriev I.V."/>
            <person name="Debuchy R."/>
            <person name="Gladieux P."/>
            <person name="Thoren M.H."/>
            <person name="Johannesson H."/>
        </authorList>
    </citation>
    <scope>NUCLEOTIDE SEQUENCE</scope>
    <source>
        <strain evidence="3">PSN243</strain>
    </source>
</reference>
<keyword evidence="4" id="KW-1185">Reference proteome</keyword>
<evidence type="ECO:0000313" key="3">
    <source>
        <dbReference type="EMBL" id="KAK4444039.1"/>
    </source>
</evidence>
<feature type="transmembrane region" description="Helical" evidence="2">
    <location>
        <begin position="457"/>
        <end position="478"/>
    </location>
</feature>
<comment type="caution">
    <text evidence="3">The sequence shown here is derived from an EMBL/GenBank/DDBJ whole genome shotgun (WGS) entry which is preliminary data.</text>
</comment>
<dbReference type="AlphaFoldDB" id="A0AAV9G7C1"/>
<accession>A0AAV9G7C1</accession>
<feature type="transmembrane region" description="Helical" evidence="2">
    <location>
        <begin position="1096"/>
        <end position="1114"/>
    </location>
</feature>
<sequence length="1213" mass="133481">MTGPGSVYLGRRLLLGMAAIFASCLLLIEVLNHVSTRDGGFASAERGNYYLWTFGPVFVLSMVAAFWGQVESQVQHSMPWLELKKGYKPADRNLLVNYVTPWSVVSLFKSLLAGHFPVSAAVMAGLLLKILIVVSTGLFVLQEEVVTSPIQARMVDRFSFVMAEDVQKNPVDPGFAFVAINEAQAALPPGVTSQYASSSFFPDVAGLPSNTLLSANVPVFAVEQNCTEFSWELNKVTAEREGFKLADIMAPNEVALLSPFVLLNGDDLDITSLPESNKLHYLNKTKLLDTSWENRQNLHIFTSIVRDLPGDTSSISALLCGFNYSITRRQVTTTLRDGSGGDVISISDDIIEYENLGISPSELMYYIIYDSLYNLREFYFPDLNTENWMTRFMNFSTPQPSWEAFTNTTLLSASFQHAFSELAMLVAKYWRTEAAPKGQLVTAIATTNRPRLVVSPVALRIADALLGLLIILALFLSFSKLDRLGRHRGSLMQTAEILARSSRLAEILSASKFQGMRELEASLRGYLFSSKCGGYTTIRVQEHAVGYENDKRGATELPETPGLWVPAAATTSFRATIVVITVAIFAALDAVYQRSRRDNGLAEVSLDGYTRYAWLFLPTLIMSSIGLSYQAMDSASRTLHPYLTLSRQRHPHLTLSQHRKDTVNAMEANHRAHISVVELVHALSRRAFGLSVIVLTSILGTLITVASSGLYTTQEVVVTQSFRAAASTWIDVGEFTATLPEPALKIQYDTSELGPPLDDVFSQAIQYQNMSYPVGTYQGFAFATVDLDSPGVRAQIPGSSGKLTARVPAVRGRVNCSVHEERALERNSTGSGTLSFNITMRQGCSRDHPGLDPTLGLDMPTPFGSFGFRPGPFGYMVWQLIRPGTNNSAGSFFLPRADRVCDDDNGAYHVFFVYGDLLENGDSKDVVILHCMPYMEAVDVEATFLLPSFEVDTTRPVMMPGSPNRTIAPDPSFDGLLPNRTIATNTSFSNLLPHPWPAPNNSIPLEVFRPRFKLATELDLPPFRELIQPNNTNLMINSINALSGELFAQTLNAKLRRPFPATNPAAFAVGPRPFAMEGRVEATKLVLVQSELSTRLLEVLLLLMAVCAVVSFWLDGMGERVRVLPVDPGSVAARMALLGGSELVERLQRGQEVEGERFGMGWWGDGEGKRYGIDVLSEASSCTGMPRPGRMERHLASTSRPWRRTPSDISAFG</sequence>
<evidence type="ECO:0000256" key="2">
    <source>
        <dbReference type="SAM" id="Phobius"/>
    </source>
</evidence>
<dbReference type="Proteomes" id="UP001321760">
    <property type="component" value="Unassembled WGS sequence"/>
</dbReference>
<evidence type="ECO:0000313" key="4">
    <source>
        <dbReference type="Proteomes" id="UP001321760"/>
    </source>
</evidence>
<name>A0AAV9G7C1_9PEZI</name>
<feature type="transmembrane region" description="Helical" evidence="2">
    <location>
        <begin position="612"/>
        <end position="629"/>
    </location>
</feature>
<feature type="transmembrane region" description="Helical" evidence="2">
    <location>
        <begin position="687"/>
        <end position="711"/>
    </location>
</feature>